<keyword evidence="6" id="KW-1185">Reference proteome</keyword>
<dbReference type="OrthoDB" id="9791143at2"/>
<accession>A0A0R1PNR0</accession>
<dbReference type="RefSeq" id="WP_014333944.1">
    <property type="nucleotide sequence ID" value="NZ_AZEG01000041.1"/>
</dbReference>
<dbReference type="InterPro" id="IPR036388">
    <property type="entry name" value="WH-like_DNA-bd_sf"/>
</dbReference>
<dbReference type="AlphaFoldDB" id="A0A0R1PNR0"/>
<dbReference type="InterPro" id="IPR036390">
    <property type="entry name" value="WH_DNA-bd_sf"/>
</dbReference>
<dbReference type="PANTHER" id="PTHR33204">
    <property type="entry name" value="TRANSCRIPTIONAL REGULATOR, MARR FAMILY"/>
    <property type="match status" value="1"/>
</dbReference>
<evidence type="ECO:0000256" key="3">
    <source>
        <dbReference type="ARBA" id="ARBA00023163"/>
    </source>
</evidence>
<keyword evidence="2" id="KW-0238">DNA-binding</keyword>
<dbReference type="STRING" id="1423812.FD20_GL001773"/>
<dbReference type="SUPFAM" id="SSF46785">
    <property type="entry name" value="Winged helix' DNA-binding domain"/>
    <property type="match status" value="1"/>
</dbReference>
<evidence type="ECO:0000313" key="5">
    <source>
        <dbReference type="EMBL" id="KRL34160.1"/>
    </source>
</evidence>
<dbReference type="PANTHER" id="PTHR33204:SF38">
    <property type="entry name" value="HTH-TYPE TRANSCRIPTIONAL ACTIVATOR HXLR"/>
    <property type="match status" value="1"/>
</dbReference>
<keyword evidence="3" id="KW-0804">Transcription</keyword>
<dbReference type="PROSITE" id="PS51118">
    <property type="entry name" value="HTH_HXLR"/>
    <property type="match status" value="1"/>
</dbReference>
<dbReference type="Pfam" id="PF01638">
    <property type="entry name" value="HxlR"/>
    <property type="match status" value="1"/>
</dbReference>
<dbReference type="EMBL" id="AZEG01000041">
    <property type="protein sequence ID" value="KRL34160.1"/>
    <property type="molecule type" value="Genomic_DNA"/>
</dbReference>
<dbReference type="GeneID" id="24960294"/>
<dbReference type="PATRIC" id="fig|1423812.3.peg.1889"/>
<reference evidence="5 6" key="1">
    <citation type="journal article" date="2015" name="Genome Announc.">
        <title>Expanding the biotechnology potential of lactobacilli through comparative genomics of 213 strains and associated genera.</title>
        <authorList>
            <person name="Sun Z."/>
            <person name="Harris H.M."/>
            <person name="McCann A."/>
            <person name="Guo C."/>
            <person name="Argimon S."/>
            <person name="Zhang W."/>
            <person name="Yang X."/>
            <person name="Jeffery I.B."/>
            <person name="Cooney J.C."/>
            <person name="Kagawa T.F."/>
            <person name="Liu W."/>
            <person name="Song Y."/>
            <person name="Salvetti E."/>
            <person name="Wrobel A."/>
            <person name="Rasinkangas P."/>
            <person name="Parkhill J."/>
            <person name="Rea M.C."/>
            <person name="O'Sullivan O."/>
            <person name="Ritari J."/>
            <person name="Douillard F.P."/>
            <person name="Paul Ross R."/>
            <person name="Yang R."/>
            <person name="Briner A.E."/>
            <person name="Felis G.E."/>
            <person name="de Vos W.M."/>
            <person name="Barrangou R."/>
            <person name="Klaenhammer T.R."/>
            <person name="Caufield P.W."/>
            <person name="Cui Y."/>
            <person name="Zhang H."/>
            <person name="O'Toole P.W."/>
        </authorList>
    </citation>
    <scope>NUCLEOTIDE SEQUENCE [LARGE SCALE GENOMIC DNA]</scope>
    <source>
        <strain evidence="5 6">DSM 19971</strain>
    </source>
</reference>
<dbReference type="Proteomes" id="UP000051155">
    <property type="component" value="Unassembled WGS sequence"/>
</dbReference>
<proteinExistence type="predicted"/>
<keyword evidence="1" id="KW-0805">Transcription regulation</keyword>
<organism evidence="5 6">
    <name type="scientific">Liquorilactobacillus uvarum DSM 19971</name>
    <dbReference type="NCBI Taxonomy" id="1423812"/>
    <lineage>
        <taxon>Bacteria</taxon>
        <taxon>Bacillati</taxon>
        <taxon>Bacillota</taxon>
        <taxon>Bacilli</taxon>
        <taxon>Lactobacillales</taxon>
        <taxon>Lactobacillaceae</taxon>
        <taxon>Liquorilactobacillus</taxon>
    </lineage>
</organism>
<feature type="domain" description="HTH hxlR-type" evidence="4">
    <location>
        <begin position="20"/>
        <end position="120"/>
    </location>
</feature>
<dbReference type="InterPro" id="IPR002577">
    <property type="entry name" value="HTH_HxlR"/>
</dbReference>
<dbReference type="Gene3D" id="1.10.10.10">
    <property type="entry name" value="Winged helix-like DNA-binding domain superfamily/Winged helix DNA-binding domain"/>
    <property type="match status" value="1"/>
</dbReference>
<evidence type="ECO:0000256" key="2">
    <source>
        <dbReference type="ARBA" id="ARBA00023125"/>
    </source>
</evidence>
<evidence type="ECO:0000256" key="1">
    <source>
        <dbReference type="ARBA" id="ARBA00023015"/>
    </source>
</evidence>
<protein>
    <recommendedName>
        <fullName evidence="4">HTH hxlR-type domain-containing protein</fullName>
    </recommendedName>
</protein>
<dbReference type="GO" id="GO:0003677">
    <property type="term" value="F:DNA binding"/>
    <property type="evidence" value="ECO:0007669"/>
    <property type="project" value="UniProtKB-KW"/>
</dbReference>
<gene>
    <name evidence="5" type="ORF">FD20_GL001773</name>
</gene>
<evidence type="ECO:0000313" key="6">
    <source>
        <dbReference type="Proteomes" id="UP000051155"/>
    </source>
</evidence>
<comment type="caution">
    <text evidence="5">The sequence shown here is derived from an EMBL/GenBank/DDBJ whole genome shotgun (WGS) entry which is preliminary data.</text>
</comment>
<sequence length="129" mass="14838">MSDHFRNAVIKKLNNGDFDCTKEFTVSMFSGKHKLLILWILINDGPQGFSYFMKRLKGISKKVLSNQLNELIGDQIVSKREYLSGKVHHTEYQLTDIGQTLIPIVIALNDWGENRLKQVSLVKKFNNDL</sequence>
<name>A0A0R1PNR0_9LACO</name>
<evidence type="ECO:0000259" key="4">
    <source>
        <dbReference type="PROSITE" id="PS51118"/>
    </source>
</evidence>